<organism evidence="1 2">
    <name type="scientific">Microscilla marina ATCC 23134</name>
    <dbReference type="NCBI Taxonomy" id="313606"/>
    <lineage>
        <taxon>Bacteria</taxon>
        <taxon>Pseudomonadati</taxon>
        <taxon>Bacteroidota</taxon>
        <taxon>Cytophagia</taxon>
        <taxon>Cytophagales</taxon>
        <taxon>Microscillaceae</taxon>
        <taxon>Microscilla</taxon>
    </lineage>
</organism>
<dbReference type="OrthoDB" id="918051at2"/>
<gene>
    <name evidence="1" type="ORF">M23134_02760</name>
</gene>
<protein>
    <submittedName>
        <fullName evidence="1">Uncharacterized protein</fullName>
    </submittedName>
</protein>
<dbReference type="eggNOG" id="COG2378">
    <property type="taxonomic scope" value="Bacteria"/>
</dbReference>
<proteinExistence type="predicted"/>
<accession>A1ZWF0</accession>
<dbReference type="Proteomes" id="UP000004095">
    <property type="component" value="Unassembled WGS sequence"/>
</dbReference>
<comment type="caution">
    <text evidence="1">The sequence shown here is derived from an EMBL/GenBank/DDBJ whole genome shotgun (WGS) entry which is preliminary data.</text>
</comment>
<reference evidence="1 2" key="1">
    <citation type="submission" date="2007-01" db="EMBL/GenBank/DDBJ databases">
        <authorList>
            <person name="Haygood M."/>
            <person name="Podell S."/>
            <person name="Anderson C."/>
            <person name="Hopkinson B."/>
            <person name="Roe K."/>
            <person name="Barbeau K."/>
            <person name="Gaasterland T."/>
            <person name="Ferriera S."/>
            <person name="Johnson J."/>
            <person name="Kravitz S."/>
            <person name="Beeson K."/>
            <person name="Sutton G."/>
            <person name="Rogers Y.-H."/>
            <person name="Friedman R."/>
            <person name="Frazier M."/>
            <person name="Venter J.C."/>
        </authorList>
    </citation>
    <scope>NUCLEOTIDE SEQUENCE [LARGE SCALE GENOMIC DNA]</scope>
    <source>
        <strain evidence="1 2">ATCC 23134</strain>
    </source>
</reference>
<name>A1ZWF0_MICM2</name>
<keyword evidence="2" id="KW-1185">Reference proteome</keyword>
<evidence type="ECO:0000313" key="2">
    <source>
        <dbReference type="Proteomes" id="UP000004095"/>
    </source>
</evidence>
<sequence length="201" mass="22738">MQNPITHPKTHNKARFKIGDVVVLGTFMVPLDEIGAGKAIEMEQPIALVPPFMVVVAMRRNQAKPKDQAFKDDKQLVYKCAWFDAKDGVFKEANFYEPLLQLVRAQKQALKKDQLKFGQAVALLTQKVEALKLYGEQPSRAFMPPAMLITGYEVNDKAITKNRKGEVEALLPAYYVKCKWYNAAKAKFMEDKFAIEAIELA</sequence>
<dbReference type="RefSeq" id="WP_002703095.1">
    <property type="nucleotide sequence ID" value="NZ_AAWS01000051.1"/>
</dbReference>
<dbReference type="AlphaFoldDB" id="A1ZWF0"/>
<evidence type="ECO:0000313" key="1">
    <source>
        <dbReference type="EMBL" id="EAY25290.1"/>
    </source>
</evidence>
<dbReference type="EMBL" id="AAWS01000051">
    <property type="protein sequence ID" value="EAY25290.1"/>
    <property type="molecule type" value="Genomic_DNA"/>
</dbReference>